<feature type="transmembrane region" description="Helical" evidence="1">
    <location>
        <begin position="12"/>
        <end position="31"/>
    </location>
</feature>
<proteinExistence type="predicted"/>
<evidence type="ECO:0000313" key="2">
    <source>
        <dbReference type="EMBL" id="KAJ3053115.1"/>
    </source>
</evidence>
<feature type="transmembrane region" description="Helical" evidence="1">
    <location>
        <begin position="165"/>
        <end position="182"/>
    </location>
</feature>
<feature type="transmembrane region" description="Helical" evidence="1">
    <location>
        <begin position="188"/>
        <end position="211"/>
    </location>
</feature>
<organism evidence="2 3">
    <name type="scientific">Rhizophlyctis rosea</name>
    <dbReference type="NCBI Taxonomy" id="64517"/>
    <lineage>
        <taxon>Eukaryota</taxon>
        <taxon>Fungi</taxon>
        <taxon>Fungi incertae sedis</taxon>
        <taxon>Chytridiomycota</taxon>
        <taxon>Chytridiomycota incertae sedis</taxon>
        <taxon>Chytridiomycetes</taxon>
        <taxon>Rhizophlyctidales</taxon>
        <taxon>Rhizophlyctidaceae</taxon>
        <taxon>Rhizophlyctis</taxon>
    </lineage>
</organism>
<feature type="transmembrane region" description="Helical" evidence="1">
    <location>
        <begin position="110"/>
        <end position="128"/>
    </location>
</feature>
<keyword evidence="1" id="KW-0472">Membrane</keyword>
<keyword evidence="3" id="KW-1185">Reference proteome</keyword>
<reference evidence="2" key="1">
    <citation type="submission" date="2020-05" db="EMBL/GenBank/DDBJ databases">
        <title>Phylogenomic resolution of chytrid fungi.</title>
        <authorList>
            <person name="Stajich J.E."/>
            <person name="Amses K."/>
            <person name="Simmons R."/>
            <person name="Seto K."/>
            <person name="Myers J."/>
            <person name="Bonds A."/>
            <person name="Quandt C.A."/>
            <person name="Barry K."/>
            <person name="Liu P."/>
            <person name="Grigoriev I."/>
            <person name="Longcore J.E."/>
            <person name="James T.Y."/>
        </authorList>
    </citation>
    <scope>NUCLEOTIDE SEQUENCE</scope>
    <source>
        <strain evidence="2">JEL0318</strain>
    </source>
</reference>
<dbReference type="AlphaFoldDB" id="A0AAD5X6A6"/>
<evidence type="ECO:0000256" key="1">
    <source>
        <dbReference type="SAM" id="Phobius"/>
    </source>
</evidence>
<feature type="transmembrane region" description="Helical" evidence="1">
    <location>
        <begin position="52"/>
        <end position="72"/>
    </location>
</feature>
<name>A0AAD5X6A6_9FUNG</name>
<comment type="caution">
    <text evidence="2">The sequence shown here is derived from an EMBL/GenBank/DDBJ whole genome shotgun (WGS) entry which is preliminary data.</text>
</comment>
<keyword evidence="1" id="KW-1133">Transmembrane helix</keyword>
<protein>
    <submittedName>
        <fullName evidence="2">Uncharacterized protein</fullName>
    </submittedName>
</protein>
<evidence type="ECO:0000313" key="3">
    <source>
        <dbReference type="Proteomes" id="UP001212841"/>
    </source>
</evidence>
<dbReference type="EMBL" id="JADGJD010000236">
    <property type="protein sequence ID" value="KAJ3053115.1"/>
    <property type="molecule type" value="Genomic_DNA"/>
</dbReference>
<dbReference type="Proteomes" id="UP001212841">
    <property type="component" value="Unassembled WGS sequence"/>
</dbReference>
<gene>
    <name evidence="2" type="ORF">HK097_005004</name>
</gene>
<accession>A0AAD5X6A6</accession>
<feature type="transmembrane region" description="Helical" evidence="1">
    <location>
        <begin position="78"/>
        <end position="98"/>
    </location>
</feature>
<sequence>MPSINFSNPTHQFLLICYFLDLILWTERFWRAATPTQQALNSKFSAVRTRKIIILLHILGGVLEIIMGAVAFFTMSPIAIYITLFCCLAIHTPTSIIMTPKVYGARRLMVPAYIACIALHVYCAIMTFKTFCGMWLTATIIVAHTYAFVRIFYVLLNWTNTTPGCEYTIAVLLAGAMTIPYVPTAQEYHLFFVAMLFIAIYASISSAVSYLKNGEIKPSEETPIPIANARLVRKRAAKREAEKRVSNYGTVVIETGLDNEVLVTPPVMGG</sequence>
<keyword evidence="1" id="KW-0812">Transmembrane</keyword>
<feature type="transmembrane region" description="Helical" evidence="1">
    <location>
        <begin position="134"/>
        <end position="153"/>
    </location>
</feature>